<dbReference type="RefSeq" id="WP_028702084.1">
    <property type="nucleotide sequence ID" value="NZ_CP040635.1"/>
</dbReference>
<dbReference type="OrthoDB" id="5196985at2"/>
<evidence type="ECO:0000313" key="1">
    <source>
        <dbReference type="EMBL" id="VEI03624.1"/>
    </source>
</evidence>
<accession>A0A448P0A9</accession>
<dbReference type="AlphaFoldDB" id="A0A448P0A9"/>
<dbReference type="GeneID" id="82884591"/>
<keyword evidence="2" id="KW-1185">Reference proteome</keyword>
<reference evidence="1 2" key="1">
    <citation type="submission" date="2018-12" db="EMBL/GenBank/DDBJ databases">
        <authorList>
            <consortium name="Pathogen Informatics"/>
        </authorList>
    </citation>
    <scope>NUCLEOTIDE SEQUENCE [LARGE SCALE GENOMIC DNA]</scope>
    <source>
        <strain evidence="1 2">NCTC13652</strain>
    </source>
</reference>
<dbReference type="Proteomes" id="UP000277858">
    <property type="component" value="Chromosome"/>
</dbReference>
<sequence length="87" mass="8910">MAKNTTTKSRHTAGLGDIRVIIGSLMGIYGVILTIMGIAMTNAGANLWSGIVLLAVCGALLLWNALNPTVVDEGESITGGPAADNSR</sequence>
<organism evidence="1 2">
    <name type="scientific">Acidipropionibacterium jensenii</name>
    <dbReference type="NCBI Taxonomy" id="1749"/>
    <lineage>
        <taxon>Bacteria</taxon>
        <taxon>Bacillati</taxon>
        <taxon>Actinomycetota</taxon>
        <taxon>Actinomycetes</taxon>
        <taxon>Propionibacteriales</taxon>
        <taxon>Propionibacteriaceae</taxon>
        <taxon>Acidipropionibacterium</taxon>
    </lineage>
</organism>
<protein>
    <submittedName>
        <fullName evidence="1">Uncharacterized protein</fullName>
    </submittedName>
</protein>
<dbReference type="STRING" id="1122997.GCA_000425285_00200"/>
<evidence type="ECO:0000313" key="2">
    <source>
        <dbReference type="Proteomes" id="UP000277858"/>
    </source>
</evidence>
<gene>
    <name evidence="1" type="ORF">NCTC13652_01832</name>
</gene>
<name>A0A448P0A9_9ACTN</name>
<proteinExistence type="predicted"/>
<dbReference type="EMBL" id="LR134473">
    <property type="protein sequence ID" value="VEI03624.1"/>
    <property type="molecule type" value="Genomic_DNA"/>
</dbReference>